<dbReference type="AlphaFoldDB" id="A0A8H4WX47"/>
<organism evidence="7 8">
    <name type="scientific">Fusarium gaditjirri</name>
    <dbReference type="NCBI Taxonomy" id="282569"/>
    <lineage>
        <taxon>Eukaryota</taxon>
        <taxon>Fungi</taxon>
        <taxon>Dikarya</taxon>
        <taxon>Ascomycota</taxon>
        <taxon>Pezizomycotina</taxon>
        <taxon>Sordariomycetes</taxon>
        <taxon>Hypocreomycetidae</taxon>
        <taxon>Hypocreales</taxon>
        <taxon>Nectriaceae</taxon>
        <taxon>Fusarium</taxon>
        <taxon>Fusarium nisikadoi species complex</taxon>
    </lineage>
</organism>
<protein>
    <recommendedName>
        <fullName evidence="6">PA14 domain-containing protein</fullName>
    </recommendedName>
</protein>
<evidence type="ECO:0000256" key="2">
    <source>
        <dbReference type="ARBA" id="ARBA00022827"/>
    </source>
</evidence>
<evidence type="ECO:0000313" key="7">
    <source>
        <dbReference type="EMBL" id="KAF4953255.1"/>
    </source>
</evidence>
<keyword evidence="8" id="KW-1185">Reference proteome</keyword>
<dbReference type="EMBL" id="JABFAI010000139">
    <property type="protein sequence ID" value="KAF4953255.1"/>
    <property type="molecule type" value="Genomic_DNA"/>
</dbReference>
<dbReference type="InterPro" id="IPR018871">
    <property type="entry name" value="GLEYA_adhesin_domain"/>
</dbReference>
<keyword evidence="1" id="KW-0285">Flavoprotein</keyword>
<dbReference type="OrthoDB" id="10016252at2759"/>
<feature type="region of interest" description="Disordered" evidence="4">
    <location>
        <begin position="76"/>
        <end position="101"/>
    </location>
</feature>
<dbReference type="PANTHER" id="PTHR43004">
    <property type="entry name" value="TRK SYSTEM POTASSIUM UPTAKE PROTEIN"/>
    <property type="match status" value="1"/>
</dbReference>
<reference evidence="7" key="2">
    <citation type="submission" date="2020-05" db="EMBL/GenBank/DDBJ databases">
        <authorList>
            <person name="Kim H.-S."/>
            <person name="Proctor R.H."/>
            <person name="Brown D.W."/>
        </authorList>
    </citation>
    <scope>NUCLEOTIDE SEQUENCE</scope>
    <source>
        <strain evidence="7">NRRL 45417</strain>
    </source>
</reference>
<keyword evidence="2" id="KW-0274">FAD</keyword>
<dbReference type="Pfam" id="PF10528">
    <property type="entry name" value="GLEYA"/>
    <property type="match status" value="1"/>
</dbReference>
<evidence type="ECO:0000313" key="8">
    <source>
        <dbReference type="Proteomes" id="UP000604273"/>
    </source>
</evidence>
<dbReference type="PRINTS" id="PR00420">
    <property type="entry name" value="RNGMNOXGNASE"/>
</dbReference>
<dbReference type="InterPro" id="IPR050641">
    <property type="entry name" value="RIFMO-like"/>
</dbReference>
<dbReference type="Gene3D" id="2.60.120.1560">
    <property type="match status" value="1"/>
</dbReference>
<dbReference type="Gene3D" id="3.50.50.60">
    <property type="entry name" value="FAD/NAD(P)-binding domain"/>
    <property type="match status" value="1"/>
</dbReference>
<proteinExistence type="predicted"/>
<reference evidence="7" key="1">
    <citation type="journal article" date="2020" name="BMC Genomics">
        <title>Correction to: Identification and distribution of gene clusters required for synthesis of sphingolipid metabolism inhibitors in diverse species of the filamentous fungus Fusarium.</title>
        <authorList>
            <person name="Kim H.S."/>
            <person name="Lohmar J.M."/>
            <person name="Busman M."/>
            <person name="Brown D.W."/>
            <person name="Naumann T.A."/>
            <person name="Divon H.H."/>
            <person name="Lysoe E."/>
            <person name="Uhlig S."/>
            <person name="Proctor R.H."/>
        </authorList>
    </citation>
    <scope>NUCLEOTIDE SEQUENCE</scope>
    <source>
        <strain evidence="7">NRRL 45417</strain>
    </source>
</reference>
<dbReference type="Proteomes" id="UP000604273">
    <property type="component" value="Unassembled WGS sequence"/>
</dbReference>
<evidence type="ECO:0000259" key="6">
    <source>
        <dbReference type="PROSITE" id="PS51820"/>
    </source>
</evidence>
<keyword evidence="3" id="KW-0560">Oxidoreductase</keyword>
<dbReference type="InterPro" id="IPR037524">
    <property type="entry name" value="PA14/GLEYA"/>
</dbReference>
<dbReference type="InterPro" id="IPR036188">
    <property type="entry name" value="FAD/NAD-bd_sf"/>
</dbReference>
<evidence type="ECO:0000256" key="3">
    <source>
        <dbReference type="ARBA" id="ARBA00023002"/>
    </source>
</evidence>
<gene>
    <name evidence="7" type="ORF">FGADI_6121</name>
</gene>
<dbReference type="PROSITE" id="PS51820">
    <property type="entry name" value="PA14"/>
    <property type="match status" value="1"/>
</dbReference>
<comment type="caution">
    <text evidence="7">The sequence shown here is derived from an EMBL/GenBank/DDBJ whole genome shotgun (WGS) entry which is preliminary data.</text>
</comment>
<accession>A0A8H4WX47</accession>
<feature type="signal peptide" evidence="5">
    <location>
        <begin position="1"/>
        <end position="19"/>
    </location>
</feature>
<keyword evidence="5" id="KW-0732">Signal</keyword>
<feature type="chain" id="PRO_5034252029" description="PA14 domain-containing protein" evidence="5">
    <location>
        <begin position="20"/>
        <end position="695"/>
    </location>
</feature>
<name>A0A8H4WX47_9HYPO</name>
<dbReference type="SUPFAM" id="SSF51905">
    <property type="entry name" value="FAD/NAD(P)-binding domain"/>
    <property type="match status" value="1"/>
</dbReference>
<evidence type="ECO:0000256" key="5">
    <source>
        <dbReference type="SAM" id="SignalP"/>
    </source>
</evidence>
<feature type="domain" description="PA14" evidence="6">
    <location>
        <begin position="122"/>
        <end position="283"/>
    </location>
</feature>
<evidence type="ECO:0000256" key="1">
    <source>
        <dbReference type="ARBA" id="ARBA00022630"/>
    </source>
</evidence>
<dbReference type="GO" id="GO:0016709">
    <property type="term" value="F:oxidoreductase activity, acting on paired donors, with incorporation or reduction of molecular oxygen, NAD(P)H as one donor, and incorporation of one atom of oxygen"/>
    <property type="evidence" value="ECO:0007669"/>
    <property type="project" value="UniProtKB-ARBA"/>
</dbReference>
<dbReference type="GO" id="GO:0071949">
    <property type="term" value="F:FAD binding"/>
    <property type="evidence" value="ECO:0007669"/>
    <property type="project" value="InterPro"/>
</dbReference>
<dbReference type="InterPro" id="IPR002938">
    <property type="entry name" value="FAD-bd"/>
</dbReference>
<dbReference type="Gene3D" id="3.30.70.2450">
    <property type="match status" value="1"/>
</dbReference>
<sequence>MNSKTLISVLACLSVGVSAGPCKPVTSQATQVTSATTELSTSIDVTTTISASDAASTTELSSQTTEDATTEIVTTTTAAGTTSEAATTTTEEATSTTGAAQCPTPSACNNLGFDWAYYSNPAQNTDTTYSSFVPQSFKQTNPLYVGTTRQIGGLFQPSNAAQSAPIYGSTQDLALDYFALNHHGYLYSCDAGTYKFDIPYANDAVYLWIGAKAYAGWNSNNADAKALYNQPDHIAGSAHFEIDLPAGVYIPIRFVYGQAQYGGGFTFTVTAPNGQVLVGNDVTASPYIIIIVGAGPSGLLLALLLAQKNISSVVLESWPHLDTRLRATQYGVPATRVFRRAGVLDDIRKASISKFPSICWRRVSDHEKLISLDLSLVEDDPDRMTILPLGEIIQILHRHCLERGEGLIDVRFNHEVTNVGQDDKSAYVDVNIKGKEGTEKARLTADYVVGCDGASSAVRRSLFERNWPGQTLPYRFVVQNVYYDGFQKHNWDGGNYMVDNDHWGLIAHRGKGGLWRVTYGDPVTGLTDEEYLARRPAHMKAMLPGHPDPDQYRIEQTNLYNIHNRCAESFKVGRVILAGDAAHVCNPMGGYGCMTAVLDVGGLADCFTGYYHGLADDDILDKYAEVRRDIFVKYVDPRSIKNLNRVATSDPRTVLETDKFFGILKGLQEDEDSMREFLLKVSSIEHDFTKYYRSN</sequence>
<dbReference type="Pfam" id="PF01494">
    <property type="entry name" value="FAD_binding_3"/>
    <property type="match status" value="1"/>
</dbReference>
<evidence type="ECO:0000256" key="4">
    <source>
        <dbReference type="SAM" id="MobiDB-lite"/>
    </source>
</evidence>
<dbReference type="PANTHER" id="PTHR43004:SF3">
    <property type="entry name" value="P-HYDROXYBENZOATE HYDROXYLASE"/>
    <property type="match status" value="1"/>
</dbReference>
<feature type="compositionally biased region" description="Low complexity" evidence="4">
    <location>
        <begin position="76"/>
        <end position="100"/>
    </location>
</feature>